<dbReference type="PANTHER" id="PTHR45884">
    <property type="entry name" value="N-ACETYLTRANSFERASE ECO"/>
    <property type="match status" value="1"/>
</dbReference>
<dbReference type="SUPFAM" id="SSF55729">
    <property type="entry name" value="Acyl-CoA N-acyltransferases (Nat)"/>
    <property type="match status" value="1"/>
</dbReference>
<keyword evidence="6" id="KW-0862">Zinc</keyword>
<evidence type="ECO:0000256" key="3">
    <source>
        <dbReference type="ARBA" id="ARBA00022679"/>
    </source>
</evidence>
<dbReference type="STRING" id="4572.M7Z709"/>
<comment type="subcellular location">
    <subcellularLocation>
        <location evidence="1">Nucleus</location>
    </subcellularLocation>
</comment>
<dbReference type="GO" id="GO:0061733">
    <property type="term" value="F:protein-lysine-acetyltransferase activity"/>
    <property type="evidence" value="ECO:0007669"/>
    <property type="project" value="TreeGrafter"/>
</dbReference>
<keyword evidence="8" id="KW-0131">Cell cycle</keyword>
<evidence type="ECO:0000259" key="12">
    <source>
        <dbReference type="Pfam" id="PF13880"/>
    </source>
</evidence>
<name>M7Z709_TRIUA</name>
<evidence type="ECO:0000256" key="6">
    <source>
        <dbReference type="ARBA" id="ARBA00022833"/>
    </source>
</evidence>
<dbReference type="InterPro" id="IPR028009">
    <property type="entry name" value="ESCO_Acetyltransf_dom"/>
</dbReference>
<dbReference type="Gene3D" id="3.40.630.30">
    <property type="match status" value="1"/>
</dbReference>
<evidence type="ECO:0000256" key="10">
    <source>
        <dbReference type="SAM" id="MobiDB-lite"/>
    </source>
</evidence>
<dbReference type="GO" id="GO:0000785">
    <property type="term" value="C:chromatin"/>
    <property type="evidence" value="ECO:0007669"/>
    <property type="project" value="TreeGrafter"/>
</dbReference>
<evidence type="ECO:0000256" key="1">
    <source>
        <dbReference type="ARBA" id="ARBA00004123"/>
    </source>
</evidence>
<gene>
    <name evidence="13" type="ORF">TRIUR3_21242</name>
</gene>
<feature type="domain" description="N-acetyltransferase ESCO acetyl-transferase" evidence="12">
    <location>
        <begin position="238"/>
        <end position="306"/>
    </location>
</feature>
<keyword evidence="7" id="KW-0539">Nucleus</keyword>
<organism evidence="13">
    <name type="scientific">Triticum urartu</name>
    <name type="common">Red wild einkorn</name>
    <name type="synonym">Crithodium urartu</name>
    <dbReference type="NCBI Taxonomy" id="4572"/>
    <lineage>
        <taxon>Eukaryota</taxon>
        <taxon>Viridiplantae</taxon>
        <taxon>Streptophyta</taxon>
        <taxon>Embryophyta</taxon>
        <taxon>Tracheophyta</taxon>
        <taxon>Spermatophyta</taxon>
        <taxon>Magnoliopsida</taxon>
        <taxon>Liliopsida</taxon>
        <taxon>Poales</taxon>
        <taxon>Poaceae</taxon>
        <taxon>BOP clade</taxon>
        <taxon>Pooideae</taxon>
        <taxon>Triticodae</taxon>
        <taxon>Triticeae</taxon>
        <taxon>Triticinae</taxon>
        <taxon>Triticum</taxon>
    </lineage>
</organism>
<dbReference type="OMA" id="KEHQKFC"/>
<evidence type="ECO:0000256" key="5">
    <source>
        <dbReference type="ARBA" id="ARBA00022771"/>
    </source>
</evidence>
<keyword evidence="4" id="KW-0479">Metal-binding</keyword>
<sequence length="445" mass="49203">MQPKINTFFKRQATGPDQNSEAAEAKRPKSCGDGKVLNKKRNYGQFHLELGQPDFLLHMCAVCGMMYARGNDEDEKVHRAYHKGYSEGVPFKGWRKETVVMRSEGGDRIILASGENSCIRNSKVQEVIKVVEKELGFGEGQLLHKLCKVVYLFVSGGRIAGCLVAEPIKAAHKVIPSSASENRSNLPDSKTESAQANHTLEFGKISFKREVLRRHNHPDKSKEECQGPGAIVCEEEAVPALCGFRAIWVVPSHRRKGIASQLVDAARKSFCEGGMLGIAQCAFTPPTSEGKELASRCCKTSAFLVYRDGDRLFDEVHTGTAQLDGVYRAYVVLPKGDDIPSPGVFGPVSFKNGGVKIQFIGTKREVEMDPSRLNFRKGIFQEKINIGSMGNVLSFQAMTLNHTKMTRVNAILERANGWAVQIHKFTSANINEDTLVSLYSLHSRI</sequence>
<dbReference type="Pfam" id="PF13880">
    <property type="entry name" value="Acetyltransf_13"/>
    <property type="match status" value="1"/>
</dbReference>
<dbReference type="eggNOG" id="KOG3014">
    <property type="taxonomic scope" value="Eukaryota"/>
</dbReference>
<dbReference type="InterPro" id="IPR016181">
    <property type="entry name" value="Acyl_CoA_acyltransferase"/>
</dbReference>
<comment type="similarity">
    <text evidence="2">Belongs to the acetyltransferase family. ECO subfamily.</text>
</comment>
<evidence type="ECO:0000256" key="9">
    <source>
        <dbReference type="ARBA" id="ARBA00023315"/>
    </source>
</evidence>
<evidence type="ECO:0000256" key="4">
    <source>
        <dbReference type="ARBA" id="ARBA00022723"/>
    </source>
</evidence>
<evidence type="ECO:0000256" key="2">
    <source>
        <dbReference type="ARBA" id="ARBA00005816"/>
    </source>
</evidence>
<feature type="compositionally biased region" description="Basic and acidic residues" evidence="10">
    <location>
        <begin position="23"/>
        <end position="32"/>
    </location>
</feature>
<dbReference type="PANTHER" id="PTHR45884:SF2">
    <property type="entry name" value="N-ACETYLTRANSFERASE ECO"/>
    <property type="match status" value="1"/>
</dbReference>
<dbReference type="Pfam" id="PF13878">
    <property type="entry name" value="zf-C2H2_3"/>
    <property type="match status" value="1"/>
</dbReference>
<evidence type="ECO:0008006" key="14">
    <source>
        <dbReference type="Google" id="ProtNLM"/>
    </source>
</evidence>
<reference evidence="13" key="1">
    <citation type="journal article" date="2013" name="Nature">
        <title>Draft genome of the wheat A-genome progenitor Triticum urartu.</title>
        <authorList>
            <person name="Ling H.Q."/>
            <person name="Zhao S."/>
            <person name="Liu D."/>
            <person name="Wang J."/>
            <person name="Sun H."/>
            <person name="Zhang C."/>
            <person name="Fan H."/>
            <person name="Li D."/>
            <person name="Dong L."/>
            <person name="Tao Y."/>
            <person name="Gao C."/>
            <person name="Wu H."/>
            <person name="Li Y."/>
            <person name="Cui Y."/>
            <person name="Guo X."/>
            <person name="Zheng S."/>
            <person name="Wang B."/>
            <person name="Yu K."/>
            <person name="Liang Q."/>
            <person name="Yang W."/>
            <person name="Lou X."/>
            <person name="Chen J."/>
            <person name="Feng M."/>
            <person name="Jian J."/>
            <person name="Zhang X."/>
            <person name="Luo G."/>
            <person name="Jiang Y."/>
            <person name="Liu J."/>
            <person name="Wang Z."/>
            <person name="Sha Y."/>
            <person name="Zhang B."/>
            <person name="Wu H."/>
            <person name="Tang D."/>
            <person name="Shen Q."/>
            <person name="Xue P."/>
            <person name="Zou S."/>
            <person name="Wang X."/>
            <person name="Liu X."/>
            <person name="Wang F."/>
            <person name="Yang Y."/>
            <person name="An X."/>
            <person name="Dong Z."/>
            <person name="Zhang K."/>
            <person name="Zhang X."/>
            <person name="Luo M.C."/>
            <person name="Dvorak J."/>
            <person name="Tong Y."/>
            <person name="Wang J."/>
            <person name="Yang H."/>
            <person name="Li Z."/>
            <person name="Wang D."/>
            <person name="Zhang A."/>
            <person name="Wang J."/>
        </authorList>
    </citation>
    <scope>NUCLEOTIDE SEQUENCE</scope>
</reference>
<keyword evidence="5" id="KW-0863">Zinc-finger</keyword>
<accession>M7Z709</accession>
<evidence type="ECO:0000256" key="8">
    <source>
        <dbReference type="ARBA" id="ARBA00023306"/>
    </source>
</evidence>
<dbReference type="EMBL" id="KD251680">
    <property type="protein sequence ID" value="EMS48170.1"/>
    <property type="molecule type" value="Genomic_DNA"/>
</dbReference>
<evidence type="ECO:0000256" key="7">
    <source>
        <dbReference type="ARBA" id="ARBA00023242"/>
    </source>
</evidence>
<evidence type="ECO:0000313" key="13">
    <source>
        <dbReference type="EMBL" id="EMS48170.1"/>
    </source>
</evidence>
<proteinExistence type="inferred from homology"/>
<feature type="domain" description="N-acetyltransferase ESCO zinc-finger" evidence="11">
    <location>
        <begin position="45"/>
        <end position="83"/>
    </location>
</feature>
<dbReference type="AlphaFoldDB" id="M7Z709"/>
<evidence type="ECO:0000259" key="11">
    <source>
        <dbReference type="Pfam" id="PF13878"/>
    </source>
</evidence>
<keyword evidence="9" id="KW-0012">Acyltransferase</keyword>
<keyword evidence="3" id="KW-0808">Transferase</keyword>
<dbReference type="GO" id="GO:0007064">
    <property type="term" value="P:mitotic sister chromatid cohesion"/>
    <property type="evidence" value="ECO:0007669"/>
    <property type="project" value="TreeGrafter"/>
</dbReference>
<protein>
    <recommendedName>
        <fullName evidence="14">N-acetyltransferase ESCO1</fullName>
    </recommendedName>
</protein>
<feature type="region of interest" description="Disordered" evidence="10">
    <location>
        <begin position="12"/>
        <end position="34"/>
    </location>
</feature>
<dbReference type="GO" id="GO:0005634">
    <property type="term" value="C:nucleus"/>
    <property type="evidence" value="ECO:0007669"/>
    <property type="project" value="UniProtKB-SubCell"/>
</dbReference>
<dbReference type="InterPro" id="IPR028005">
    <property type="entry name" value="AcTrfase_ESCO_Znf_dom"/>
</dbReference>
<dbReference type="CDD" id="cd04301">
    <property type="entry name" value="NAT_SF"/>
    <property type="match status" value="1"/>
</dbReference>
<dbReference type="GO" id="GO:0008270">
    <property type="term" value="F:zinc ion binding"/>
    <property type="evidence" value="ECO:0007669"/>
    <property type="project" value="UniProtKB-KW"/>
</dbReference>